<accession>A0ABN7VDT3</accession>
<organism evidence="1 2">
    <name type="scientific">Gigaspora margarita</name>
    <dbReference type="NCBI Taxonomy" id="4874"/>
    <lineage>
        <taxon>Eukaryota</taxon>
        <taxon>Fungi</taxon>
        <taxon>Fungi incertae sedis</taxon>
        <taxon>Mucoromycota</taxon>
        <taxon>Glomeromycotina</taxon>
        <taxon>Glomeromycetes</taxon>
        <taxon>Diversisporales</taxon>
        <taxon>Gigasporaceae</taxon>
        <taxon>Gigaspora</taxon>
    </lineage>
</organism>
<keyword evidence="2" id="KW-1185">Reference proteome</keyword>
<comment type="caution">
    <text evidence="1">The sequence shown here is derived from an EMBL/GenBank/DDBJ whole genome shotgun (WGS) entry which is preliminary data.</text>
</comment>
<evidence type="ECO:0000313" key="2">
    <source>
        <dbReference type="Proteomes" id="UP000789901"/>
    </source>
</evidence>
<reference evidence="1 2" key="1">
    <citation type="submission" date="2021-06" db="EMBL/GenBank/DDBJ databases">
        <authorList>
            <person name="Kallberg Y."/>
            <person name="Tangrot J."/>
            <person name="Rosling A."/>
        </authorList>
    </citation>
    <scope>NUCLEOTIDE SEQUENCE [LARGE SCALE GENOMIC DNA]</scope>
    <source>
        <strain evidence="1 2">120-4 pot B 10/14</strain>
    </source>
</reference>
<gene>
    <name evidence="1" type="ORF">GMARGA_LOCUS17247</name>
</gene>
<protein>
    <submittedName>
        <fullName evidence="1">3501_t:CDS:1</fullName>
    </submittedName>
</protein>
<sequence>MNMDMNTKREVENFVSHLKNPVIFPGIFQIDINSYIRILQQKINRKQINRKQFTAYDLLKKRVTEEGHLINVTNANVISQSTNKIWREMSSTQKNVFVNYVRQIRSIIRN</sequence>
<dbReference type="Proteomes" id="UP000789901">
    <property type="component" value="Unassembled WGS sequence"/>
</dbReference>
<proteinExistence type="predicted"/>
<dbReference type="EMBL" id="CAJVQB010012943">
    <property type="protein sequence ID" value="CAG8758959.1"/>
    <property type="molecule type" value="Genomic_DNA"/>
</dbReference>
<evidence type="ECO:0000313" key="1">
    <source>
        <dbReference type="EMBL" id="CAG8758959.1"/>
    </source>
</evidence>
<name>A0ABN7VDT3_GIGMA</name>